<dbReference type="EMBL" id="CP036265">
    <property type="protein sequence ID" value="QDT14956.1"/>
    <property type="molecule type" value="Genomic_DNA"/>
</dbReference>
<reference evidence="1 2" key="1">
    <citation type="submission" date="2019-02" db="EMBL/GenBank/DDBJ databases">
        <title>Deep-cultivation of Planctomycetes and their phenomic and genomic characterization uncovers novel biology.</title>
        <authorList>
            <person name="Wiegand S."/>
            <person name="Jogler M."/>
            <person name="Boedeker C."/>
            <person name="Pinto D."/>
            <person name="Vollmers J."/>
            <person name="Rivas-Marin E."/>
            <person name="Kohn T."/>
            <person name="Peeters S.H."/>
            <person name="Heuer A."/>
            <person name="Rast P."/>
            <person name="Oberbeckmann S."/>
            <person name="Bunk B."/>
            <person name="Jeske O."/>
            <person name="Meyerdierks A."/>
            <person name="Storesund J.E."/>
            <person name="Kallscheuer N."/>
            <person name="Luecker S."/>
            <person name="Lage O.M."/>
            <person name="Pohl T."/>
            <person name="Merkel B.J."/>
            <person name="Hornburger P."/>
            <person name="Mueller R.-W."/>
            <person name="Bruemmer F."/>
            <person name="Labrenz M."/>
            <person name="Spormann A.M."/>
            <person name="Op den Camp H."/>
            <person name="Overmann J."/>
            <person name="Amann R."/>
            <person name="Jetten M.S.M."/>
            <person name="Mascher T."/>
            <person name="Medema M.H."/>
            <person name="Devos D.P."/>
            <person name="Kaster A.-K."/>
            <person name="Ovreas L."/>
            <person name="Rohde M."/>
            <person name="Galperin M.Y."/>
            <person name="Jogler C."/>
        </authorList>
    </citation>
    <scope>NUCLEOTIDE SEQUENCE [LARGE SCALE GENOMIC DNA]</scope>
    <source>
        <strain evidence="1 2">CA12</strain>
    </source>
</reference>
<evidence type="ECO:0000313" key="2">
    <source>
        <dbReference type="Proteomes" id="UP000318741"/>
    </source>
</evidence>
<keyword evidence="2" id="KW-1185">Reference proteome</keyword>
<sequence length="282" mass="30695">MDALLLTASLLLAADPPADGFYRQSTNDGAPVVQSADGRTFKLGERREFQILGSPLRSENNENSRFWLTLRVPYDETIGTMHSVLVVDGQACPQSGSGSSGKEISSLHFPIAGAENAERAAVLLNTPLLRRRHPGHHLLVTFTPNKKAYQVGESVKATLRIKNVGDTPFTFQKGGHYRGAARDNQYTFAAYLNGAQVEDVGRNGNTGGISVSPTIQPGETFEDTVALNKWFAFDEPGGYAIHGAYLMSFYDPDEASHRTVWEDYASAAFTVRVEDAQDAPAK</sequence>
<protein>
    <submittedName>
        <fullName evidence="1">Uncharacterized protein</fullName>
    </submittedName>
</protein>
<evidence type="ECO:0000313" key="1">
    <source>
        <dbReference type="EMBL" id="QDT14956.1"/>
    </source>
</evidence>
<name>A0A517P6E7_9PLAN</name>
<accession>A0A517P6E7</accession>
<organism evidence="1 2">
    <name type="scientific">Alienimonas californiensis</name>
    <dbReference type="NCBI Taxonomy" id="2527989"/>
    <lineage>
        <taxon>Bacteria</taxon>
        <taxon>Pseudomonadati</taxon>
        <taxon>Planctomycetota</taxon>
        <taxon>Planctomycetia</taxon>
        <taxon>Planctomycetales</taxon>
        <taxon>Planctomycetaceae</taxon>
        <taxon>Alienimonas</taxon>
    </lineage>
</organism>
<dbReference type="Gene3D" id="2.60.40.2970">
    <property type="match status" value="1"/>
</dbReference>
<dbReference type="KEGG" id="acaf:CA12_10360"/>
<proteinExistence type="predicted"/>
<dbReference type="Proteomes" id="UP000318741">
    <property type="component" value="Chromosome"/>
</dbReference>
<gene>
    <name evidence="1" type="ORF">CA12_10360</name>
</gene>
<dbReference type="OrthoDB" id="274756at2"/>
<dbReference type="AlphaFoldDB" id="A0A517P6E7"/>
<dbReference type="RefSeq" id="WP_145357801.1">
    <property type="nucleotide sequence ID" value="NZ_CP036265.1"/>
</dbReference>